<feature type="signal peptide" evidence="2">
    <location>
        <begin position="1"/>
        <end position="18"/>
    </location>
</feature>
<reference evidence="4" key="1">
    <citation type="journal article" date="2019" name="Int. J. Syst. Evol. Microbiol.">
        <title>The Global Catalogue of Microorganisms (GCM) 10K type strain sequencing project: providing services to taxonomists for standard genome sequencing and annotation.</title>
        <authorList>
            <consortium name="The Broad Institute Genomics Platform"/>
            <consortium name="The Broad Institute Genome Sequencing Center for Infectious Disease"/>
            <person name="Wu L."/>
            <person name="Ma J."/>
        </authorList>
    </citation>
    <scope>NUCLEOTIDE SEQUENCE [LARGE SCALE GENOMIC DNA]</scope>
    <source>
        <strain evidence="4">KCTC 22671</strain>
    </source>
</reference>
<dbReference type="EMBL" id="JBHUPC010000017">
    <property type="protein sequence ID" value="MFD2892747.1"/>
    <property type="molecule type" value="Genomic_DNA"/>
</dbReference>
<feature type="chain" id="PRO_5047502884" description="Glycine zipper family protein" evidence="2">
    <location>
        <begin position="19"/>
        <end position="178"/>
    </location>
</feature>
<name>A0ABW5YNY2_9FLAO</name>
<dbReference type="RefSeq" id="WP_379812462.1">
    <property type="nucleotide sequence ID" value="NZ_JBHUPC010000017.1"/>
</dbReference>
<evidence type="ECO:0008006" key="5">
    <source>
        <dbReference type="Google" id="ProtNLM"/>
    </source>
</evidence>
<evidence type="ECO:0000256" key="1">
    <source>
        <dbReference type="SAM" id="Phobius"/>
    </source>
</evidence>
<dbReference type="Proteomes" id="UP001597534">
    <property type="component" value="Unassembled WGS sequence"/>
</dbReference>
<proteinExistence type="predicted"/>
<comment type="caution">
    <text evidence="3">The sequence shown here is derived from an EMBL/GenBank/DDBJ whole genome shotgun (WGS) entry which is preliminary data.</text>
</comment>
<protein>
    <recommendedName>
        <fullName evidence="5">Glycine zipper family protein</fullName>
    </recommendedName>
</protein>
<evidence type="ECO:0000313" key="3">
    <source>
        <dbReference type="EMBL" id="MFD2892747.1"/>
    </source>
</evidence>
<keyword evidence="1" id="KW-1133">Transmembrane helix</keyword>
<organism evidence="3 4">
    <name type="scientific">Flavobacterium chuncheonense</name>
    <dbReference type="NCBI Taxonomy" id="2026653"/>
    <lineage>
        <taxon>Bacteria</taxon>
        <taxon>Pseudomonadati</taxon>
        <taxon>Bacteroidota</taxon>
        <taxon>Flavobacteriia</taxon>
        <taxon>Flavobacteriales</taxon>
        <taxon>Flavobacteriaceae</taxon>
        <taxon>Flavobacterium</taxon>
    </lineage>
</organism>
<evidence type="ECO:0000256" key="2">
    <source>
        <dbReference type="SAM" id="SignalP"/>
    </source>
</evidence>
<keyword evidence="4" id="KW-1185">Reference proteome</keyword>
<accession>A0ABW5YNY2</accession>
<keyword evidence="2" id="KW-0732">Signal</keyword>
<keyword evidence="1" id="KW-0812">Transmembrane</keyword>
<keyword evidence="1" id="KW-0472">Membrane</keyword>
<evidence type="ECO:0000313" key="4">
    <source>
        <dbReference type="Proteomes" id="UP001597534"/>
    </source>
</evidence>
<gene>
    <name evidence="3" type="ORF">ACFS5J_12065</name>
</gene>
<feature type="transmembrane region" description="Helical" evidence="1">
    <location>
        <begin position="110"/>
        <end position="129"/>
    </location>
</feature>
<sequence length="178" mass="19896">MKNLFLIITLLLSLSVFSQEDSWGKYKFNVKVYDLNNKKIGKGTYIYATDSTLVLNNSGDNLVFLLKDIGKLKTKSTAGYILEQASKGAIIGSAFGLYGSDFNLLSVLEGVGIGIGIGFIVGATIGIIYDISSLNPYYYEINGEQEKWNAFREKWNTLSDRVFTRQHNKQLKKQKGNQ</sequence>